<dbReference type="Pfam" id="PF02874">
    <property type="entry name" value="ATP-synt_ab_N"/>
    <property type="match status" value="1"/>
</dbReference>
<evidence type="ECO:0000256" key="6">
    <source>
        <dbReference type="ARBA" id="ARBA00022927"/>
    </source>
</evidence>
<accession>A0A2M7G3S5</accession>
<dbReference type="InterPro" id="IPR004100">
    <property type="entry name" value="ATPase_F1/V1/A1_a/bsu_N"/>
</dbReference>
<dbReference type="GO" id="GO:0005524">
    <property type="term" value="F:ATP binding"/>
    <property type="evidence" value="ECO:0007669"/>
    <property type="project" value="UniProtKB-KW"/>
</dbReference>
<dbReference type="InterPro" id="IPR027417">
    <property type="entry name" value="P-loop_NTPase"/>
</dbReference>
<evidence type="ECO:0000259" key="9">
    <source>
        <dbReference type="SMART" id="SM00382"/>
    </source>
</evidence>
<dbReference type="InterPro" id="IPR003593">
    <property type="entry name" value="AAA+_ATPase"/>
</dbReference>
<comment type="caution">
    <text evidence="10">The sequence shown here is derived from an EMBL/GenBank/DDBJ whole genome shotgun (WGS) entry which is preliminary data.</text>
</comment>
<evidence type="ECO:0000256" key="8">
    <source>
        <dbReference type="ARBA" id="ARBA00034006"/>
    </source>
</evidence>
<dbReference type="InterPro" id="IPR000194">
    <property type="entry name" value="ATPase_F1/V1/A1_a/bsu_nucl-bd"/>
</dbReference>
<keyword evidence="4" id="KW-0547">Nucleotide-binding</keyword>
<dbReference type="Pfam" id="PF00006">
    <property type="entry name" value="ATP-synt_ab"/>
    <property type="match status" value="1"/>
</dbReference>
<keyword evidence="3" id="KW-0963">Cytoplasm</keyword>
<dbReference type="InterPro" id="IPR050053">
    <property type="entry name" value="ATPase_alpha/beta_chains"/>
</dbReference>
<evidence type="ECO:0000256" key="4">
    <source>
        <dbReference type="ARBA" id="ARBA00022741"/>
    </source>
</evidence>
<sequence length="460" mass="49258">MGNLTLDTGIDSSYEHYFDYQNYAVALANTNLVRARGSVVQVVGLVLEALLQGVEIGELCYIRSADRKRVYPCEVVGFRARRVLLMPLVNLEGIGAGAEVIATGKQVSVKCGPGLLGRVLDGLGNPIDGKGPVVAEKYYPLRAGAPNPMKRKRIDTVLPTGVRVIDGMLTFGTGQRVGLFAGSGVGKSTLLGMIARNAKCDIAVVCNVGERGREVLEFIEDSLGEEGLARSVVVSATSDTSSLERVKAAYTATAICEYFRDQGKNVFLMMDSVTRFAMAQREIGLAIGEPPATKGYTPSVFALLPELLERTGMGETGSITAIYTVLVEGGDMDEPVADAVRGILDGHIVMARKIASDNIYPAIDVLPSVSRLFNVLTTPEHRAAASEIRNILSTYESAVDLINIGAYVRGSNADIDHAISMIDQIKSFRRQGVHDPTPFQDTVNAVKTLGTKTASWANLA</sequence>
<proteinExistence type="predicted"/>
<reference evidence="10 11" key="1">
    <citation type="submission" date="2017-09" db="EMBL/GenBank/DDBJ databases">
        <title>Depth-based differentiation of microbial function through sediment-hosted aquifers and enrichment of novel symbionts in the deep terrestrial subsurface.</title>
        <authorList>
            <person name="Probst A.J."/>
            <person name="Ladd B."/>
            <person name="Jarett J.K."/>
            <person name="Geller-Mcgrath D.E."/>
            <person name="Sieber C.M."/>
            <person name="Emerson J.B."/>
            <person name="Anantharaman K."/>
            <person name="Thomas B.C."/>
            <person name="Malmstrom R."/>
            <person name="Stieglmeier M."/>
            <person name="Klingl A."/>
            <person name="Woyke T."/>
            <person name="Ryan C.M."/>
            <person name="Banfield J.F."/>
        </authorList>
    </citation>
    <scope>NUCLEOTIDE SEQUENCE [LARGE SCALE GENOMIC DNA]</scope>
    <source>
        <strain evidence="10">CG17_big_fil_post_rev_8_21_14_2_50_48_46</strain>
    </source>
</reference>
<dbReference type="FunFam" id="3.40.50.12240:FF:000002">
    <property type="entry name" value="Flagellum-specific ATP synthase FliI"/>
    <property type="match status" value="1"/>
</dbReference>
<dbReference type="GO" id="GO:0008564">
    <property type="term" value="F:protein-exporting ATPase activity"/>
    <property type="evidence" value="ECO:0007669"/>
    <property type="project" value="UniProtKB-EC"/>
</dbReference>
<dbReference type="GO" id="GO:0005737">
    <property type="term" value="C:cytoplasm"/>
    <property type="evidence" value="ECO:0007669"/>
    <property type="project" value="UniProtKB-SubCell"/>
</dbReference>
<comment type="subcellular location">
    <subcellularLocation>
        <location evidence="1">Cytoplasm</location>
    </subcellularLocation>
</comment>
<dbReference type="SUPFAM" id="SSF52540">
    <property type="entry name" value="P-loop containing nucleoside triphosphate hydrolases"/>
    <property type="match status" value="1"/>
</dbReference>
<dbReference type="GO" id="GO:0030257">
    <property type="term" value="C:type III protein secretion system complex"/>
    <property type="evidence" value="ECO:0007669"/>
    <property type="project" value="InterPro"/>
</dbReference>
<comment type="catalytic activity">
    <reaction evidence="8">
        <text>ATP + H2O + cellular proteinSide 1 = ADP + phosphate + cellular proteinSide 2.</text>
        <dbReference type="EC" id="7.4.2.8"/>
    </reaction>
</comment>
<dbReference type="PROSITE" id="PS00152">
    <property type="entry name" value="ATPASE_ALPHA_BETA"/>
    <property type="match status" value="1"/>
</dbReference>
<evidence type="ECO:0000256" key="2">
    <source>
        <dbReference type="ARBA" id="ARBA00022448"/>
    </source>
</evidence>
<dbReference type="CDD" id="cd01136">
    <property type="entry name" value="ATPase_flagellum-secretory_path_III"/>
    <property type="match status" value="1"/>
</dbReference>
<dbReference type="Pfam" id="PF18269">
    <property type="entry name" value="T3SS_ATPase_C"/>
    <property type="match status" value="1"/>
</dbReference>
<dbReference type="Gene3D" id="3.40.50.12240">
    <property type="match status" value="1"/>
</dbReference>
<gene>
    <name evidence="10" type="ORF">COW36_11665</name>
</gene>
<dbReference type="PANTHER" id="PTHR15184">
    <property type="entry name" value="ATP SYNTHASE"/>
    <property type="match status" value="1"/>
</dbReference>
<dbReference type="PANTHER" id="PTHR15184:SF9">
    <property type="entry name" value="SPI-1 TYPE 3 SECRETION SYSTEM ATPASE"/>
    <property type="match status" value="1"/>
</dbReference>
<evidence type="ECO:0000313" key="10">
    <source>
        <dbReference type="EMBL" id="PIW16421.1"/>
    </source>
</evidence>
<dbReference type="GO" id="GO:0046933">
    <property type="term" value="F:proton-transporting ATP synthase activity, rotational mechanism"/>
    <property type="evidence" value="ECO:0007669"/>
    <property type="project" value="TreeGrafter"/>
</dbReference>
<dbReference type="CDD" id="cd18117">
    <property type="entry name" value="ATP-synt_flagellum-secretory_path_III_N"/>
    <property type="match status" value="1"/>
</dbReference>
<keyword evidence="6" id="KW-0653">Protein transport</keyword>
<dbReference type="SMART" id="SM00382">
    <property type="entry name" value="AAA"/>
    <property type="match status" value="1"/>
</dbReference>
<evidence type="ECO:0000256" key="7">
    <source>
        <dbReference type="ARBA" id="ARBA00022967"/>
    </source>
</evidence>
<name>A0A2M7G3S5_9BACT</name>
<evidence type="ECO:0000256" key="1">
    <source>
        <dbReference type="ARBA" id="ARBA00004496"/>
    </source>
</evidence>
<keyword evidence="5" id="KW-0067">ATP-binding</keyword>
<dbReference type="NCBIfam" id="TIGR01026">
    <property type="entry name" value="fliI_yscN"/>
    <property type="match status" value="1"/>
</dbReference>
<keyword evidence="2" id="KW-0813">Transport</keyword>
<dbReference type="InterPro" id="IPR005714">
    <property type="entry name" value="ATPase_T3SS_FliI/YscN"/>
</dbReference>
<dbReference type="InterPro" id="IPR020003">
    <property type="entry name" value="ATPase_a/bsu_AS"/>
</dbReference>
<dbReference type="GO" id="GO:0030254">
    <property type="term" value="P:protein secretion by the type III secretion system"/>
    <property type="evidence" value="ECO:0007669"/>
    <property type="project" value="InterPro"/>
</dbReference>
<dbReference type="Proteomes" id="UP000231019">
    <property type="component" value="Unassembled WGS sequence"/>
</dbReference>
<dbReference type="InterPro" id="IPR040627">
    <property type="entry name" value="T3SS_ATPase_C"/>
</dbReference>
<organism evidence="10 11">
    <name type="scientific">bacterium (Candidatus Blackallbacteria) CG17_big_fil_post_rev_8_21_14_2_50_48_46</name>
    <dbReference type="NCBI Taxonomy" id="2014261"/>
    <lineage>
        <taxon>Bacteria</taxon>
        <taxon>Candidatus Blackallbacteria</taxon>
    </lineage>
</organism>
<dbReference type="AlphaFoldDB" id="A0A2M7G3S5"/>
<dbReference type="EMBL" id="PFFQ01000037">
    <property type="protein sequence ID" value="PIW16421.1"/>
    <property type="molecule type" value="Genomic_DNA"/>
</dbReference>
<evidence type="ECO:0000256" key="3">
    <source>
        <dbReference type="ARBA" id="ARBA00022490"/>
    </source>
</evidence>
<evidence type="ECO:0000313" key="11">
    <source>
        <dbReference type="Proteomes" id="UP000231019"/>
    </source>
</evidence>
<dbReference type="GO" id="GO:0016887">
    <property type="term" value="F:ATP hydrolysis activity"/>
    <property type="evidence" value="ECO:0007669"/>
    <property type="project" value="InterPro"/>
</dbReference>
<keyword evidence="7" id="KW-1278">Translocase</keyword>
<feature type="domain" description="AAA+ ATPase" evidence="9">
    <location>
        <begin position="173"/>
        <end position="355"/>
    </location>
</feature>
<protein>
    <submittedName>
        <fullName evidence="10">EscN/YscN/HrcN family type III secretion system ATPase</fullName>
    </submittedName>
</protein>
<evidence type="ECO:0000256" key="5">
    <source>
        <dbReference type="ARBA" id="ARBA00022840"/>
    </source>
</evidence>